<dbReference type="SMART" id="SM00729">
    <property type="entry name" value="Elp3"/>
    <property type="match status" value="1"/>
</dbReference>
<evidence type="ECO:0000256" key="4">
    <source>
        <dbReference type="ARBA" id="ARBA00023004"/>
    </source>
</evidence>
<comment type="cofactor">
    <cofactor evidence="1">
        <name>[4Fe-4S] cluster</name>
        <dbReference type="ChEBI" id="CHEBI:49883"/>
    </cofactor>
</comment>
<keyword evidence="5" id="KW-0411">Iron-sulfur</keyword>
<dbReference type="CDD" id="cd02068">
    <property type="entry name" value="radical_SAM_B12_BD"/>
    <property type="match status" value="1"/>
</dbReference>
<dbReference type="SFLD" id="SFLDG01082">
    <property type="entry name" value="B12-binding_domain_containing"/>
    <property type="match status" value="1"/>
</dbReference>
<evidence type="ECO:0000313" key="8">
    <source>
        <dbReference type="EMBL" id="OGW96343.1"/>
    </source>
</evidence>
<reference evidence="8 9" key="1">
    <citation type="journal article" date="2016" name="Nat. Commun.">
        <title>Thousands of microbial genomes shed light on interconnected biogeochemical processes in an aquifer system.</title>
        <authorList>
            <person name="Anantharaman K."/>
            <person name="Brown C.T."/>
            <person name="Hug L.A."/>
            <person name="Sharon I."/>
            <person name="Castelle C.J."/>
            <person name="Probst A.J."/>
            <person name="Thomas B.C."/>
            <person name="Singh A."/>
            <person name="Wilkins M.J."/>
            <person name="Karaoz U."/>
            <person name="Brodie E.L."/>
            <person name="Williams K.H."/>
            <person name="Hubbard S.S."/>
            <person name="Banfield J.F."/>
        </authorList>
    </citation>
    <scope>NUCLEOTIDE SEQUENCE [LARGE SCALE GENOMIC DNA]</scope>
</reference>
<dbReference type="InterPro" id="IPR051198">
    <property type="entry name" value="BchE-like"/>
</dbReference>
<dbReference type="GO" id="GO:0051539">
    <property type="term" value="F:4 iron, 4 sulfur cluster binding"/>
    <property type="evidence" value="ECO:0007669"/>
    <property type="project" value="UniProtKB-KW"/>
</dbReference>
<dbReference type="InterPro" id="IPR007197">
    <property type="entry name" value="rSAM"/>
</dbReference>
<dbReference type="SUPFAM" id="SSF102114">
    <property type="entry name" value="Radical SAM enzymes"/>
    <property type="match status" value="1"/>
</dbReference>
<dbReference type="Gene3D" id="3.40.50.280">
    <property type="entry name" value="Cobalamin-binding domain"/>
    <property type="match status" value="1"/>
</dbReference>
<dbReference type="GO" id="GO:0003824">
    <property type="term" value="F:catalytic activity"/>
    <property type="evidence" value="ECO:0007669"/>
    <property type="project" value="InterPro"/>
</dbReference>
<dbReference type="EMBL" id="MHFR01000051">
    <property type="protein sequence ID" value="OGW96343.1"/>
    <property type="molecule type" value="Genomic_DNA"/>
</dbReference>
<evidence type="ECO:0000259" key="6">
    <source>
        <dbReference type="PROSITE" id="PS51332"/>
    </source>
</evidence>
<dbReference type="Gene3D" id="3.80.30.20">
    <property type="entry name" value="tm_1862 like domain"/>
    <property type="match status" value="1"/>
</dbReference>
<dbReference type="SFLD" id="SFLDG01123">
    <property type="entry name" value="methyltransferase_(Class_B)"/>
    <property type="match status" value="1"/>
</dbReference>
<dbReference type="InterPro" id="IPR034466">
    <property type="entry name" value="Methyltransferase_Class_B"/>
</dbReference>
<dbReference type="Pfam" id="PF04055">
    <property type="entry name" value="Radical_SAM"/>
    <property type="match status" value="1"/>
</dbReference>
<keyword evidence="4" id="KW-0408">Iron</keyword>
<evidence type="ECO:0000313" key="9">
    <source>
        <dbReference type="Proteomes" id="UP000178187"/>
    </source>
</evidence>
<dbReference type="PANTHER" id="PTHR43409">
    <property type="entry name" value="ANAEROBIC MAGNESIUM-PROTOPORPHYRIN IX MONOMETHYL ESTER CYCLASE-RELATED"/>
    <property type="match status" value="1"/>
</dbReference>
<feature type="domain" description="B12-binding" evidence="6">
    <location>
        <begin position="7"/>
        <end position="159"/>
    </location>
</feature>
<dbReference type="Proteomes" id="UP000178187">
    <property type="component" value="Unassembled WGS sequence"/>
</dbReference>
<dbReference type="AlphaFoldDB" id="A0A1G1KTR3"/>
<evidence type="ECO:0000256" key="1">
    <source>
        <dbReference type="ARBA" id="ARBA00001966"/>
    </source>
</evidence>
<dbReference type="InterPro" id="IPR006638">
    <property type="entry name" value="Elp3/MiaA/NifB-like_rSAM"/>
</dbReference>
<gene>
    <name evidence="8" type="ORF">A3G33_03285</name>
</gene>
<evidence type="ECO:0000256" key="5">
    <source>
        <dbReference type="ARBA" id="ARBA00023014"/>
    </source>
</evidence>
<dbReference type="SFLD" id="SFLDS00029">
    <property type="entry name" value="Radical_SAM"/>
    <property type="match status" value="1"/>
</dbReference>
<comment type="caution">
    <text evidence="8">The sequence shown here is derived from an EMBL/GenBank/DDBJ whole genome shotgun (WGS) entry which is preliminary data.</text>
</comment>
<dbReference type="PROSITE" id="PS51332">
    <property type="entry name" value="B12_BINDING"/>
    <property type="match status" value="1"/>
</dbReference>
<name>A0A1G1KTR3_9BACT</name>
<protein>
    <submittedName>
        <fullName evidence="8">Uncharacterized protein</fullName>
    </submittedName>
</protein>
<proteinExistence type="predicted"/>
<keyword evidence="3" id="KW-0479">Metal-binding</keyword>
<keyword evidence="2" id="KW-0949">S-adenosyl-L-methionine</keyword>
<dbReference type="PROSITE" id="PS51918">
    <property type="entry name" value="RADICAL_SAM"/>
    <property type="match status" value="1"/>
</dbReference>
<evidence type="ECO:0000259" key="7">
    <source>
        <dbReference type="PROSITE" id="PS51918"/>
    </source>
</evidence>
<feature type="domain" description="Radical SAM core" evidence="7">
    <location>
        <begin position="211"/>
        <end position="438"/>
    </location>
</feature>
<evidence type="ECO:0000256" key="2">
    <source>
        <dbReference type="ARBA" id="ARBA00022691"/>
    </source>
</evidence>
<dbReference type="GO" id="GO:0031419">
    <property type="term" value="F:cobalamin binding"/>
    <property type="evidence" value="ECO:0007669"/>
    <property type="project" value="InterPro"/>
</dbReference>
<dbReference type="GO" id="GO:0046872">
    <property type="term" value="F:metal ion binding"/>
    <property type="evidence" value="ECO:0007669"/>
    <property type="project" value="UniProtKB-KW"/>
</dbReference>
<accession>A0A1G1KTR3</accession>
<organism evidence="8 9">
    <name type="scientific">Candidatus Danuiimicrobium aquiferis</name>
    <dbReference type="NCBI Taxonomy" id="1801832"/>
    <lineage>
        <taxon>Bacteria</taxon>
        <taxon>Pseudomonadati</taxon>
        <taxon>Candidatus Omnitrophota</taxon>
        <taxon>Candidatus Danuiimicrobium</taxon>
    </lineage>
</organism>
<dbReference type="CDD" id="cd01335">
    <property type="entry name" value="Radical_SAM"/>
    <property type="match status" value="1"/>
</dbReference>
<dbReference type="InterPro" id="IPR058240">
    <property type="entry name" value="rSAM_sf"/>
</dbReference>
<dbReference type="Pfam" id="PF02310">
    <property type="entry name" value="B12-binding"/>
    <property type="match status" value="1"/>
</dbReference>
<evidence type="ECO:0000256" key="3">
    <source>
        <dbReference type="ARBA" id="ARBA00022723"/>
    </source>
</evidence>
<dbReference type="InterPro" id="IPR006158">
    <property type="entry name" value="Cobalamin-bd"/>
</dbReference>
<dbReference type="InterPro" id="IPR023404">
    <property type="entry name" value="rSAM_horseshoe"/>
</dbReference>
<sequence>MKVCFIHPPALMGVDNYSSLTQPPLGLAYLAAYIKRLGYEVAVVDAVGDAIERIERWSTHKKMLIQGLSFDEILKKIPANSDVVGVTCMFTHAWPMVRELLFVLKQNFPNAKLIAGGEHVSAMYDLVLQQSPVDICVLGEGEYTIEELLNVLKTGGRDIASVNGLAYLDQDKKVVKTQPRNRIDNLDALPWPAWDLFDPDAYMRGGVYMGPVTGRSMPLLASRGCPYECTFCPAASMWKRAWKPRNPVDVVNEMEFYISKYQTNDFQLQDLTTIVRKDWIIALCKEMIQRKLNISWQIPVGTRSEVIDEEVVEYLVKSGCHHITYAPESASDRILKMIKKKVNLKNLEISVRASLKNGMRVCLFNVIGFPGEEVSDIKKTMKWLRRMARIGVHEITLSTFVPVPGSELFTEVNKVSPIDLDDEFCHVITGLSSLLSVRSWNPKITGRQLLFLKLWGLFQFYSLSFLYHPDRLWSLIRNAFSNKQQTKMDRVLREFIIKIPAIFRFSRKEKG</sequence>